<dbReference type="InterPro" id="IPR036366">
    <property type="entry name" value="PGBDSf"/>
</dbReference>
<evidence type="ECO:0000313" key="2">
    <source>
        <dbReference type="EMBL" id="MBW4543286.1"/>
    </source>
</evidence>
<dbReference type="InterPro" id="IPR036365">
    <property type="entry name" value="PGBD-like_sf"/>
</dbReference>
<accession>A0A951U980</accession>
<dbReference type="Gene3D" id="1.10.101.10">
    <property type="entry name" value="PGBD-like superfamily/PGBD"/>
    <property type="match status" value="1"/>
</dbReference>
<feature type="domain" description="Peptidoglycan binding-like" evidence="1">
    <location>
        <begin position="96"/>
        <end position="133"/>
    </location>
</feature>
<dbReference type="Proteomes" id="UP000753908">
    <property type="component" value="Unassembled WGS sequence"/>
</dbReference>
<gene>
    <name evidence="2" type="ORF">KME25_02385</name>
</gene>
<dbReference type="AlphaFoldDB" id="A0A951U980"/>
<dbReference type="InterPro" id="IPR002477">
    <property type="entry name" value="Peptidoglycan-bd-like"/>
</dbReference>
<reference evidence="2" key="2">
    <citation type="journal article" date="2022" name="Microbiol. Resour. Announc.">
        <title>Metagenome Sequencing to Explore Phylogenomics of Terrestrial Cyanobacteria.</title>
        <authorList>
            <person name="Ward R.D."/>
            <person name="Stajich J.E."/>
            <person name="Johansen J.R."/>
            <person name="Huntemann M."/>
            <person name="Clum A."/>
            <person name="Foster B."/>
            <person name="Foster B."/>
            <person name="Roux S."/>
            <person name="Palaniappan K."/>
            <person name="Varghese N."/>
            <person name="Mukherjee S."/>
            <person name="Reddy T.B.K."/>
            <person name="Daum C."/>
            <person name="Copeland A."/>
            <person name="Chen I.A."/>
            <person name="Ivanova N.N."/>
            <person name="Kyrpides N.C."/>
            <person name="Shapiro N."/>
            <person name="Eloe-Fadrosh E.A."/>
            <person name="Pietrasiak N."/>
        </authorList>
    </citation>
    <scope>NUCLEOTIDE SEQUENCE</scope>
    <source>
        <strain evidence="2">CPER-KK1</strain>
    </source>
</reference>
<dbReference type="Pfam" id="PF01471">
    <property type="entry name" value="PG_binding_1"/>
    <property type="match status" value="1"/>
</dbReference>
<protein>
    <submittedName>
        <fullName evidence="2">Peptidoglycan-binding protein</fullName>
    </submittedName>
</protein>
<organism evidence="2 3">
    <name type="scientific">Symplocastrum torsivum CPER-KK1</name>
    <dbReference type="NCBI Taxonomy" id="450513"/>
    <lineage>
        <taxon>Bacteria</taxon>
        <taxon>Bacillati</taxon>
        <taxon>Cyanobacteriota</taxon>
        <taxon>Cyanophyceae</taxon>
        <taxon>Oscillatoriophycideae</taxon>
        <taxon>Oscillatoriales</taxon>
        <taxon>Microcoleaceae</taxon>
        <taxon>Symplocastrum</taxon>
    </lineage>
</organism>
<name>A0A951U980_9CYAN</name>
<evidence type="ECO:0000259" key="1">
    <source>
        <dbReference type="Pfam" id="PF01471"/>
    </source>
</evidence>
<evidence type="ECO:0000313" key="3">
    <source>
        <dbReference type="Proteomes" id="UP000753908"/>
    </source>
</evidence>
<dbReference type="SUPFAM" id="SSF47090">
    <property type="entry name" value="PGBD-like"/>
    <property type="match status" value="1"/>
</dbReference>
<dbReference type="EMBL" id="JAHHIF010000003">
    <property type="protein sequence ID" value="MBW4543286.1"/>
    <property type="molecule type" value="Genomic_DNA"/>
</dbReference>
<sequence>MVEHSLEYRNIIHDYWTLASRPTLTESEADRLEEILHKAQSEPLLEFLLDEIDHILAHELGLLDEQFIKHQQDELRKAIDQAWCEQVLLEIRNRSKAIQKYLKGKGFYTGAIDGQIGPRTQEAIALLKKEANLKFERLEFFDVETWSIC</sequence>
<proteinExistence type="predicted"/>
<comment type="caution">
    <text evidence="2">The sequence shown here is derived from an EMBL/GenBank/DDBJ whole genome shotgun (WGS) entry which is preliminary data.</text>
</comment>
<reference evidence="2" key="1">
    <citation type="submission" date="2021-05" db="EMBL/GenBank/DDBJ databases">
        <authorList>
            <person name="Pietrasiak N."/>
            <person name="Ward R."/>
            <person name="Stajich J.E."/>
            <person name="Kurbessoian T."/>
        </authorList>
    </citation>
    <scope>NUCLEOTIDE SEQUENCE</scope>
    <source>
        <strain evidence="2">CPER-KK1</strain>
    </source>
</reference>